<dbReference type="InterPro" id="IPR010093">
    <property type="entry name" value="SinI_DNA-bd"/>
</dbReference>
<accession>A0ABQ2N3Q7</accession>
<reference evidence="3" key="1">
    <citation type="journal article" date="2019" name="Int. J. Syst. Evol. Microbiol.">
        <title>The Global Catalogue of Microorganisms (GCM) 10K type strain sequencing project: providing services to taxonomists for standard genome sequencing and annotation.</title>
        <authorList>
            <consortium name="The Broad Institute Genomics Platform"/>
            <consortium name="The Broad Institute Genome Sequencing Center for Infectious Disease"/>
            <person name="Wu L."/>
            <person name="Ma J."/>
        </authorList>
    </citation>
    <scope>NUCLEOTIDE SEQUENCE [LARGE SCALE GENOMIC DNA]</scope>
    <source>
        <strain evidence="3">CGMCC 4.7181</strain>
    </source>
</reference>
<comment type="caution">
    <text evidence="2">The sequence shown here is derived from an EMBL/GenBank/DDBJ whole genome shotgun (WGS) entry which is preliminary data.</text>
</comment>
<proteinExistence type="predicted"/>
<dbReference type="InterPro" id="IPR041657">
    <property type="entry name" value="HTH_17"/>
</dbReference>
<evidence type="ECO:0000259" key="1">
    <source>
        <dbReference type="Pfam" id="PF12728"/>
    </source>
</evidence>
<protein>
    <recommendedName>
        <fullName evidence="1">Helix-turn-helix domain-containing protein</fullName>
    </recommendedName>
</protein>
<dbReference type="InterPro" id="IPR009061">
    <property type="entry name" value="DNA-bd_dom_put_sf"/>
</dbReference>
<dbReference type="Pfam" id="PF12728">
    <property type="entry name" value="HTH_17"/>
    <property type="match status" value="1"/>
</dbReference>
<sequence length="142" mass="15284">MSTQVLSPTSAIIEDQVRDDAQELLSQAHDRRIVGAKLVLDDGTEITVPQQLSELLGFVVAGVTQGSLSIRSMPDELTSNTAAQLIGISRPTLMKIVGNGGLASHKVGSHHRFTLADVQSFIARRRADQHDAFEALREIDAG</sequence>
<dbReference type="SUPFAM" id="SSF46955">
    <property type="entry name" value="Putative DNA-binding domain"/>
    <property type="match status" value="1"/>
</dbReference>
<evidence type="ECO:0000313" key="3">
    <source>
        <dbReference type="Proteomes" id="UP000638043"/>
    </source>
</evidence>
<dbReference type="NCBIfam" id="TIGR01764">
    <property type="entry name" value="excise"/>
    <property type="match status" value="1"/>
</dbReference>
<name>A0ABQ2N3Q7_9MICO</name>
<organism evidence="2 3">
    <name type="scientific">Microbacterium nanhaiense</name>
    <dbReference type="NCBI Taxonomy" id="1301026"/>
    <lineage>
        <taxon>Bacteria</taxon>
        <taxon>Bacillati</taxon>
        <taxon>Actinomycetota</taxon>
        <taxon>Actinomycetes</taxon>
        <taxon>Micrococcales</taxon>
        <taxon>Microbacteriaceae</taxon>
        <taxon>Microbacterium</taxon>
    </lineage>
</organism>
<evidence type="ECO:0000313" key="2">
    <source>
        <dbReference type="EMBL" id="GGO66992.1"/>
    </source>
</evidence>
<keyword evidence="3" id="KW-1185">Reference proteome</keyword>
<gene>
    <name evidence="2" type="ORF">GCM10010910_27740</name>
</gene>
<feature type="domain" description="Helix-turn-helix" evidence="1">
    <location>
        <begin position="77"/>
        <end position="126"/>
    </location>
</feature>
<dbReference type="RefSeq" id="WP_188702902.1">
    <property type="nucleotide sequence ID" value="NZ_BMMQ01000011.1"/>
</dbReference>
<dbReference type="EMBL" id="BMMQ01000011">
    <property type="protein sequence ID" value="GGO66992.1"/>
    <property type="molecule type" value="Genomic_DNA"/>
</dbReference>
<dbReference type="Proteomes" id="UP000638043">
    <property type="component" value="Unassembled WGS sequence"/>
</dbReference>